<dbReference type="GO" id="GO:0032259">
    <property type="term" value="P:methylation"/>
    <property type="evidence" value="ECO:0007669"/>
    <property type="project" value="UniProtKB-KW"/>
</dbReference>
<dbReference type="GO" id="GO:0008168">
    <property type="term" value="F:methyltransferase activity"/>
    <property type="evidence" value="ECO:0007669"/>
    <property type="project" value="UniProtKB-KW"/>
</dbReference>
<accession>A0A1C4ZVC4</accession>
<dbReference type="InParanoid" id="A0A1C4ZVC4"/>
<dbReference type="Pfam" id="PF13489">
    <property type="entry name" value="Methyltransf_23"/>
    <property type="match status" value="1"/>
</dbReference>
<dbReference type="InterPro" id="IPR029063">
    <property type="entry name" value="SAM-dependent_MTases_sf"/>
</dbReference>
<keyword evidence="1" id="KW-0489">Methyltransferase</keyword>
<dbReference type="PANTHER" id="PTHR45445:SF2">
    <property type="entry name" value="METHYLTRANSFERASE TYPE 11 DOMAIN-CONTAINING PROTEIN"/>
    <property type="match status" value="1"/>
</dbReference>
<gene>
    <name evidence="1" type="ORF">GA0070618_5837</name>
</gene>
<evidence type="ECO:0000313" key="1">
    <source>
        <dbReference type="EMBL" id="SCF36890.1"/>
    </source>
</evidence>
<keyword evidence="2" id="KW-1185">Reference proteome</keyword>
<keyword evidence="1" id="KW-0830">Ubiquinone</keyword>
<dbReference type="PANTHER" id="PTHR45445">
    <property type="match status" value="1"/>
</dbReference>
<dbReference type="EMBL" id="LT607413">
    <property type="protein sequence ID" value="SCF36890.1"/>
    <property type="molecule type" value="Genomic_DNA"/>
</dbReference>
<dbReference type="CDD" id="cd02440">
    <property type="entry name" value="AdoMet_MTases"/>
    <property type="match status" value="1"/>
</dbReference>
<dbReference type="AlphaFoldDB" id="A0A1C4ZVC4"/>
<organism evidence="1 2">
    <name type="scientific">Micromonospora echinospora</name>
    <name type="common">Micromonospora purpurea</name>
    <dbReference type="NCBI Taxonomy" id="1877"/>
    <lineage>
        <taxon>Bacteria</taxon>
        <taxon>Bacillati</taxon>
        <taxon>Actinomycetota</taxon>
        <taxon>Actinomycetes</taxon>
        <taxon>Micromonosporales</taxon>
        <taxon>Micromonosporaceae</taxon>
        <taxon>Micromonospora</taxon>
    </lineage>
</organism>
<name>A0A1C4ZVC4_MICEC</name>
<sequence>MTLPPALLKGDELFEHDASAPYDASRDLSKYLLMHYGSLEDLFNRGQHPLAAAHGYCQRLSDLMRSCAERTGTTVARALDIGCSVGGVTHALSGWVRDEVVGVDVSHRSIEIAQTLTEHGGGTFCVIEQGPFYREIVIRIDEPGRRSGVTFEVGDANALRTPEKAYDAVVLSNVLDRVQQPAACLEQFSASADILRSGGLMMVACPWSWYAEYSAPSEWLGSAATATPSEEALRALLRDGFELVAEVDEPGVLRQNPREYDWFDSHVTVWRKR</sequence>
<proteinExistence type="predicted"/>
<dbReference type="Gene3D" id="3.40.50.150">
    <property type="entry name" value="Vaccinia Virus protein VP39"/>
    <property type="match status" value="1"/>
</dbReference>
<dbReference type="Proteomes" id="UP000198253">
    <property type="component" value="Chromosome I"/>
</dbReference>
<keyword evidence="1" id="KW-0808">Transferase</keyword>
<dbReference type="RefSeq" id="WP_088984455.1">
    <property type="nucleotide sequence ID" value="NZ_JBFAII010000039.1"/>
</dbReference>
<protein>
    <submittedName>
        <fullName evidence="1">Ubiquinone/menaquinone biosynthesis C-methylase UbiE</fullName>
    </submittedName>
</protein>
<dbReference type="SUPFAM" id="SSF53335">
    <property type="entry name" value="S-adenosyl-L-methionine-dependent methyltransferases"/>
    <property type="match status" value="1"/>
</dbReference>
<evidence type="ECO:0000313" key="2">
    <source>
        <dbReference type="Proteomes" id="UP000198253"/>
    </source>
</evidence>
<reference evidence="2" key="1">
    <citation type="submission" date="2016-06" db="EMBL/GenBank/DDBJ databases">
        <authorList>
            <person name="Varghese N."/>
            <person name="Submissions Spin"/>
        </authorList>
    </citation>
    <scope>NUCLEOTIDE SEQUENCE [LARGE SCALE GENOMIC DNA]</scope>
    <source>
        <strain evidence="2">DSM 43816</strain>
    </source>
</reference>
<dbReference type="OrthoDB" id="9768004at2"/>